<comment type="similarity">
    <text evidence="6">Belongs to the ABC-4 integral membrane protein family.</text>
</comment>
<feature type="transmembrane region" description="Helical" evidence="7">
    <location>
        <begin position="376"/>
        <end position="397"/>
    </location>
</feature>
<evidence type="ECO:0000256" key="3">
    <source>
        <dbReference type="ARBA" id="ARBA00022692"/>
    </source>
</evidence>
<evidence type="ECO:0000256" key="2">
    <source>
        <dbReference type="ARBA" id="ARBA00022475"/>
    </source>
</evidence>
<dbReference type="InterPro" id="IPR025857">
    <property type="entry name" value="MacB_PCD"/>
</dbReference>
<comment type="subcellular location">
    <subcellularLocation>
        <location evidence="1">Cell membrane</location>
        <topology evidence="1">Multi-pass membrane protein</topology>
    </subcellularLocation>
</comment>
<evidence type="ECO:0000256" key="5">
    <source>
        <dbReference type="ARBA" id="ARBA00023136"/>
    </source>
</evidence>
<dbReference type="Pfam" id="PF02687">
    <property type="entry name" value="FtsX"/>
    <property type="match status" value="1"/>
</dbReference>
<dbReference type="InterPro" id="IPR050250">
    <property type="entry name" value="Macrolide_Exporter_MacB"/>
</dbReference>
<feature type="transmembrane region" description="Helical" evidence="7">
    <location>
        <begin position="324"/>
        <end position="348"/>
    </location>
</feature>
<protein>
    <submittedName>
        <fullName evidence="10">ABC transporter permease</fullName>
    </submittedName>
</protein>
<evidence type="ECO:0000256" key="4">
    <source>
        <dbReference type="ARBA" id="ARBA00022989"/>
    </source>
</evidence>
<sequence>MTLRTLLIRARAIAGLGVAQLRHTSGRTALAVGGVMLAVLAVTLLTGLGLGVVETGQEKFDAANRDIWITGGPAADATTAENEVTNAPAIAANISERDDVKNGDVSVTAIHELYIGTEPTEVDRITAVGIQGTHAEFEFEAGQGFSSETYENYASADPADRPSNITVINPAIAERYDLDVGDTVYLGASRQQTQPYTVVGIGAYYSQYLGTPTLTLPLEELQTMTGTAGSDRASFITANIADNADREAVRDEIQAAYPAYDVQTSDDQFATLVGDRLLIVASGITLVGLAIVGGVTLTANLLVLVTYQQRESLAALRALGLSRWLLAGLIGIEGLIIGCLGGVLGLAATPLVARGLNHLSVAVFGFERIVRLSVEVYALGFVTALIVGTIVALITGWQASRSATMSALES</sequence>
<evidence type="ECO:0000256" key="6">
    <source>
        <dbReference type="ARBA" id="ARBA00038076"/>
    </source>
</evidence>
<evidence type="ECO:0000256" key="7">
    <source>
        <dbReference type="SAM" id="Phobius"/>
    </source>
</evidence>
<dbReference type="PANTHER" id="PTHR30572:SF4">
    <property type="entry name" value="ABC TRANSPORTER PERMEASE YTRF"/>
    <property type="match status" value="1"/>
</dbReference>
<keyword evidence="4 7" id="KW-1133">Transmembrane helix</keyword>
<dbReference type="EMBL" id="JBHSWV010000231">
    <property type="protein sequence ID" value="MFC6766306.1"/>
    <property type="molecule type" value="Genomic_DNA"/>
</dbReference>
<dbReference type="RefSeq" id="WP_273739271.1">
    <property type="nucleotide sequence ID" value="NZ_JAQIVI010000231.1"/>
</dbReference>
<feature type="domain" description="ABC3 transporter permease C-terminal" evidence="8">
    <location>
        <begin position="285"/>
        <end position="401"/>
    </location>
</feature>
<feature type="transmembrane region" description="Helical" evidence="7">
    <location>
        <begin position="29"/>
        <end position="53"/>
    </location>
</feature>
<evidence type="ECO:0000313" key="10">
    <source>
        <dbReference type="EMBL" id="MFC6766306.1"/>
    </source>
</evidence>
<dbReference type="AlphaFoldDB" id="A0ABD5SM89"/>
<keyword evidence="3 7" id="KW-0812">Transmembrane</keyword>
<keyword evidence="5 7" id="KW-0472">Membrane</keyword>
<evidence type="ECO:0000259" key="8">
    <source>
        <dbReference type="Pfam" id="PF02687"/>
    </source>
</evidence>
<name>A0ABD5SM89_9EURY</name>
<gene>
    <name evidence="10" type="ORF">ACFQE6_15305</name>
</gene>
<accession>A0ABD5SM89</accession>
<keyword evidence="2" id="KW-1003">Cell membrane</keyword>
<comment type="caution">
    <text evidence="10">The sequence shown here is derived from an EMBL/GenBank/DDBJ whole genome shotgun (WGS) entry which is preliminary data.</text>
</comment>
<reference evidence="10 11" key="1">
    <citation type="journal article" date="2019" name="Int. J. Syst. Evol. Microbiol.">
        <title>The Global Catalogue of Microorganisms (GCM) 10K type strain sequencing project: providing services to taxonomists for standard genome sequencing and annotation.</title>
        <authorList>
            <consortium name="The Broad Institute Genomics Platform"/>
            <consortium name="The Broad Institute Genome Sequencing Center for Infectious Disease"/>
            <person name="Wu L."/>
            <person name="Ma J."/>
        </authorList>
    </citation>
    <scope>NUCLEOTIDE SEQUENCE [LARGE SCALE GENOMIC DNA]</scope>
    <source>
        <strain evidence="10 11">LMG 29247</strain>
    </source>
</reference>
<dbReference type="InterPro" id="IPR003838">
    <property type="entry name" value="ABC3_permease_C"/>
</dbReference>
<evidence type="ECO:0000313" key="11">
    <source>
        <dbReference type="Proteomes" id="UP001596383"/>
    </source>
</evidence>
<dbReference type="Proteomes" id="UP001596383">
    <property type="component" value="Unassembled WGS sequence"/>
</dbReference>
<dbReference type="GO" id="GO:0005886">
    <property type="term" value="C:plasma membrane"/>
    <property type="evidence" value="ECO:0007669"/>
    <property type="project" value="UniProtKB-SubCell"/>
</dbReference>
<feature type="transmembrane region" description="Helical" evidence="7">
    <location>
        <begin position="277"/>
        <end position="303"/>
    </location>
</feature>
<evidence type="ECO:0000256" key="1">
    <source>
        <dbReference type="ARBA" id="ARBA00004651"/>
    </source>
</evidence>
<evidence type="ECO:0000259" key="9">
    <source>
        <dbReference type="Pfam" id="PF12704"/>
    </source>
</evidence>
<keyword evidence="11" id="KW-1185">Reference proteome</keyword>
<dbReference type="PANTHER" id="PTHR30572">
    <property type="entry name" value="MEMBRANE COMPONENT OF TRANSPORTER-RELATED"/>
    <property type="match status" value="1"/>
</dbReference>
<dbReference type="Pfam" id="PF12704">
    <property type="entry name" value="MacB_PCD"/>
    <property type="match status" value="1"/>
</dbReference>
<proteinExistence type="inferred from homology"/>
<organism evidence="10 11">
    <name type="scientific">Natrinema soli</name>
    <dbReference type="NCBI Taxonomy" id="1930624"/>
    <lineage>
        <taxon>Archaea</taxon>
        <taxon>Methanobacteriati</taxon>
        <taxon>Methanobacteriota</taxon>
        <taxon>Stenosarchaea group</taxon>
        <taxon>Halobacteria</taxon>
        <taxon>Halobacteriales</taxon>
        <taxon>Natrialbaceae</taxon>
        <taxon>Natrinema</taxon>
    </lineage>
</organism>
<feature type="domain" description="MacB-like periplasmic core" evidence="9">
    <location>
        <begin position="28"/>
        <end position="255"/>
    </location>
</feature>